<proteinExistence type="predicted"/>
<keyword evidence="2" id="KW-0675">Receptor</keyword>
<reference evidence="2 3" key="1">
    <citation type="journal article" date="2016" name="DNA Res.">
        <title>The draft genome of MD-2 pineapple using hybrid error correction of long reads.</title>
        <authorList>
            <person name="Redwan R.M."/>
            <person name="Saidin A."/>
            <person name="Kumar S.V."/>
        </authorList>
    </citation>
    <scope>NUCLEOTIDE SEQUENCE [LARGE SCALE GENOMIC DNA]</scope>
    <source>
        <strain evidence="3">cv. MD2</strain>
        <tissue evidence="2">Leaf</tissue>
    </source>
</reference>
<dbReference type="SUPFAM" id="SSF56112">
    <property type="entry name" value="Protein kinase-like (PK-like)"/>
    <property type="match status" value="1"/>
</dbReference>
<dbReference type="STRING" id="4615.A0A199VN32"/>
<dbReference type="InterPro" id="IPR000719">
    <property type="entry name" value="Prot_kinase_dom"/>
</dbReference>
<feature type="non-terminal residue" evidence="2">
    <location>
        <position position="1"/>
    </location>
</feature>
<dbReference type="InterPro" id="IPR011009">
    <property type="entry name" value="Kinase-like_dom_sf"/>
</dbReference>
<dbReference type="AlphaFoldDB" id="A0A199VN32"/>
<dbReference type="PANTHER" id="PTHR46146">
    <property type="entry name" value="SERINE/THREONINE-PROTEIN KINASE-LIKE PROTEIN CCR4"/>
    <property type="match status" value="1"/>
</dbReference>
<gene>
    <name evidence="2" type="ORF">ACMD2_21605</name>
</gene>
<sequence length="208" mass="22829">ISHGSSVACGTVGYLDPEYYTSQQLTDKSDVYSFGVVLLELISGRKHISVEGYGAKWNIVHWARSLICKGDIASVIDPSLNGAFKIESVWRVAECAVLSVELRGALRPSMQEVEVAIQDAIQIEKGSRNLRDSCSTSSTFRPSLDQFSSDALELIIQEAEIIGNSCGYMNIEDEDDGFELIRNDTEGITIDADELNIDLLNINDSSDE</sequence>
<accession>A0A199VN32</accession>
<dbReference type="GO" id="GO:0004672">
    <property type="term" value="F:protein kinase activity"/>
    <property type="evidence" value="ECO:0007669"/>
    <property type="project" value="InterPro"/>
</dbReference>
<protein>
    <submittedName>
        <fullName evidence="2">Putative LRR receptor-like serine/threonine-protein kinase</fullName>
    </submittedName>
</protein>
<evidence type="ECO:0000313" key="3">
    <source>
        <dbReference type="Proteomes" id="UP000092600"/>
    </source>
</evidence>
<dbReference type="InterPro" id="IPR001245">
    <property type="entry name" value="Ser-Thr/Tyr_kinase_cat_dom"/>
</dbReference>
<keyword evidence="2" id="KW-0808">Transferase</keyword>
<dbReference type="Pfam" id="PF07714">
    <property type="entry name" value="PK_Tyr_Ser-Thr"/>
    <property type="match status" value="1"/>
</dbReference>
<dbReference type="Proteomes" id="UP000092600">
    <property type="component" value="Unassembled WGS sequence"/>
</dbReference>
<dbReference type="GO" id="GO:0005524">
    <property type="term" value="F:ATP binding"/>
    <property type="evidence" value="ECO:0007669"/>
    <property type="project" value="InterPro"/>
</dbReference>
<keyword evidence="2" id="KW-0418">Kinase</keyword>
<feature type="domain" description="Protein kinase" evidence="1">
    <location>
        <begin position="1"/>
        <end position="155"/>
    </location>
</feature>
<comment type="caution">
    <text evidence="2">The sequence shown here is derived from an EMBL/GenBank/DDBJ whole genome shotgun (WGS) entry which is preliminary data.</text>
</comment>
<name>A0A199VN32_ANACO</name>
<dbReference type="PROSITE" id="PS50011">
    <property type="entry name" value="PROTEIN_KINASE_DOM"/>
    <property type="match status" value="1"/>
</dbReference>
<evidence type="ECO:0000313" key="2">
    <source>
        <dbReference type="EMBL" id="OAY78597.1"/>
    </source>
</evidence>
<evidence type="ECO:0000259" key="1">
    <source>
        <dbReference type="PROSITE" id="PS50011"/>
    </source>
</evidence>
<dbReference type="Gene3D" id="1.10.510.10">
    <property type="entry name" value="Transferase(Phosphotransferase) domain 1"/>
    <property type="match status" value="1"/>
</dbReference>
<dbReference type="PANTHER" id="PTHR46146:SF3">
    <property type="entry name" value="SERINE_THREONINE-PROTEIN KINASE-LIKE PROTEIN CCR3-RELATED"/>
    <property type="match status" value="1"/>
</dbReference>
<dbReference type="EMBL" id="LSRQ01001244">
    <property type="protein sequence ID" value="OAY78597.1"/>
    <property type="molecule type" value="Genomic_DNA"/>
</dbReference>
<organism evidence="2 3">
    <name type="scientific">Ananas comosus</name>
    <name type="common">Pineapple</name>
    <name type="synonym">Ananas ananas</name>
    <dbReference type="NCBI Taxonomy" id="4615"/>
    <lineage>
        <taxon>Eukaryota</taxon>
        <taxon>Viridiplantae</taxon>
        <taxon>Streptophyta</taxon>
        <taxon>Embryophyta</taxon>
        <taxon>Tracheophyta</taxon>
        <taxon>Spermatophyta</taxon>
        <taxon>Magnoliopsida</taxon>
        <taxon>Liliopsida</taxon>
        <taxon>Poales</taxon>
        <taxon>Bromeliaceae</taxon>
        <taxon>Bromelioideae</taxon>
        <taxon>Ananas</taxon>
    </lineage>
</organism>